<evidence type="ECO:0000256" key="7">
    <source>
        <dbReference type="ARBA" id="ARBA00023049"/>
    </source>
</evidence>
<keyword evidence="6 9" id="KW-0224">Dipeptidase</keyword>
<accession>A0A9R1C7K1</accession>
<evidence type="ECO:0000313" key="12">
    <source>
        <dbReference type="Proteomes" id="UP000825483"/>
    </source>
</evidence>
<dbReference type="SUPFAM" id="SSF55166">
    <property type="entry name" value="Hedgehog/DD-peptidase"/>
    <property type="match status" value="1"/>
</dbReference>
<dbReference type="InterPro" id="IPR009045">
    <property type="entry name" value="Zn_M74/Hedgehog-like"/>
</dbReference>
<protein>
    <recommendedName>
        <fullName evidence="9">D-alanyl-D-alanine dipeptidase</fullName>
        <shortName evidence="9">D-Ala-D-Ala dipeptidase</shortName>
        <ecNumber evidence="9">3.4.13.22</ecNumber>
    </recommendedName>
</protein>
<dbReference type="PANTHER" id="PTHR43126:SF1">
    <property type="entry name" value="D-ALANYL-D-ALANINE DIPEPTIDASE"/>
    <property type="match status" value="1"/>
</dbReference>
<dbReference type="GO" id="GO:0160237">
    <property type="term" value="F:D-Ala-D-Ala dipeptidase activity"/>
    <property type="evidence" value="ECO:0007669"/>
    <property type="project" value="UniProtKB-EC"/>
</dbReference>
<proteinExistence type="inferred from homology"/>
<dbReference type="EMBL" id="BPUB01000001">
    <property type="protein sequence ID" value="GJG57470.1"/>
    <property type="molecule type" value="Genomic_DNA"/>
</dbReference>
<name>A0A9R1C7K1_9BACT</name>
<dbReference type="GO" id="GO:0008270">
    <property type="term" value="F:zinc ion binding"/>
    <property type="evidence" value="ECO:0007669"/>
    <property type="project" value="UniProtKB-UniRule"/>
</dbReference>
<keyword evidence="2 9" id="KW-0645">Protease</keyword>
<feature type="site" description="Transition state stabilizer" evidence="9">
    <location>
        <position position="135"/>
    </location>
</feature>
<dbReference type="HAMAP" id="MF_01924">
    <property type="entry name" value="A_A_dipeptidase"/>
    <property type="match status" value="1"/>
</dbReference>
<dbReference type="EC" id="3.4.13.22" evidence="9"/>
<evidence type="ECO:0000256" key="3">
    <source>
        <dbReference type="ARBA" id="ARBA00022723"/>
    </source>
</evidence>
<evidence type="ECO:0000256" key="1">
    <source>
        <dbReference type="ARBA" id="ARBA00001362"/>
    </source>
</evidence>
<evidence type="ECO:0000256" key="10">
    <source>
        <dbReference type="SAM" id="MobiDB-lite"/>
    </source>
</evidence>
<reference evidence="11" key="1">
    <citation type="journal article" date="2022" name="Int. J. Syst. Evol. Microbiol.">
        <title>Prevotella lacticifex sp. nov., isolated from the rumen of cows.</title>
        <authorList>
            <person name="Shinkai T."/>
            <person name="Ikeyama N."/>
            <person name="Kumagai M."/>
            <person name="Ohmori H."/>
            <person name="Sakamoto M."/>
            <person name="Ohkuma M."/>
            <person name="Mitsumori M."/>
        </authorList>
    </citation>
    <scope>NUCLEOTIDE SEQUENCE</scope>
    <source>
        <strain evidence="11">R5076</strain>
    </source>
</reference>
<feature type="binding site" evidence="9">
    <location>
        <position position="187"/>
    </location>
    <ligand>
        <name>Zn(2+)</name>
        <dbReference type="ChEBI" id="CHEBI:29105"/>
        <note>catalytic</note>
    </ligand>
</feature>
<dbReference type="Gene3D" id="3.30.1380.10">
    <property type="match status" value="1"/>
</dbReference>
<evidence type="ECO:0000313" key="11">
    <source>
        <dbReference type="EMBL" id="GJG57470.1"/>
    </source>
</evidence>
<dbReference type="CDD" id="cd14817">
    <property type="entry name" value="D-Ala-D-Ala_dipeptidase_VanX"/>
    <property type="match status" value="1"/>
</dbReference>
<keyword evidence="12" id="KW-1185">Reference proteome</keyword>
<dbReference type="AlphaFoldDB" id="A0A9R1C7K1"/>
<organism evidence="11 12">
    <name type="scientific">Prevotella lacticifex</name>
    <dbReference type="NCBI Taxonomy" id="2854755"/>
    <lineage>
        <taxon>Bacteria</taxon>
        <taxon>Pseudomonadati</taxon>
        <taxon>Bacteroidota</taxon>
        <taxon>Bacteroidia</taxon>
        <taxon>Bacteroidales</taxon>
        <taxon>Prevotellaceae</taxon>
        <taxon>Prevotella</taxon>
    </lineage>
</organism>
<keyword evidence="4 9" id="KW-0378">Hydrolase</keyword>
<dbReference type="Pfam" id="PF01427">
    <property type="entry name" value="Peptidase_M15"/>
    <property type="match status" value="1"/>
</dbReference>
<dbReference type="GO" id="GO:0071555">
    <property type="term" value="P:cell wall organization"/>
    <property type="evidence" value="ECO:0007669"/>
    <property type="project" value="UniProtKB-KW"/>
</dbReference>
<dbReference type="InterPro" id="IPR000755">
    <property type="entry name" value="A_A_dipeptidase"/>
</dbReference>
<evidence type="ECO:0000256" key="8">
    <source>
        <dbReference type="ARBA" id="ARBA00023316"/>
    </source>
</evidence>
<evidence type="ECO:0000256" key="4">
    <source>
        <dbReference type="ARBA" id="ARBA00022801"/>
    </source>
</evidence>
<feature type="region of interest" description="Disordered" evidence="10">
    <location>
        <begin position="218"/>
        <end position="238"/>
    </location>
</feature>
<keyword evidence="3 9" id="KW-0479">Metal-binding</keyword>
<keyword evidence="7 9" id="KW-0482">Metalloprotease</keyword>
<feature type="active site" description="Proton donor/acceptor" evidence="9">
    <location>
        <position position="266"/>
    </location>
</feature>
<feature type="binding site" evidence="9">
    <location>
        <position position="180"/>
    </location>
    <ligand>
        <name>Zn(2+)</name>
        <dbReference type="ChEBI" id="CHEBI:29105"/>
        <note>catalytic</note>
    </ligand>
</feature>
<comment type="function">
    <text evidence="9">Catalyzes hydrolysis of the D-alanyl-D-alanine dipeptide.</text>
</comment>
<evidence type="ECO:0000256" key="2">
    <source>
        <dbReference type="ARBA" id="ARBA00022670"/>
    </source>
</evidence>
<sequence length="291" mass="33487">MLRERTLVRFLFKEVTMKKKLWMLAAILVIICGVCVSSCFRKSETKTVVNPTERLRVGDGTSGIDSSQFVTITDVVPDVILEIRYFGTYNFVGQRIDGYEEPTALLTKQAADSLKKVSDDVMAQGYRLKIYDAYRPQKGVDHFVRWAQDLEDTRMKPYFYPDLDKSVLFPQEYICLKSGHTRGSTLDLTLFDMATEKELDMGGTFDWFGPESHPDFCGNPETGEYTGDNSKSPAEPKRSITAEQFAHRMILRRAMLAHGFKPFDTEWWHFTLKDEPFPDTYFTFPVKQLSK</sequence>
<evidence type="ECO:0000256" key="5">
    <source>
        <dbReference type="ARBA" id="ARBA00022833"/>
    </source>
</evidence>
<evidence type="ECO:0000256" key="6">
    <source>
        <dbReference type="ARBA" id="ARBA00022997"/>
    </source>
</evidence>
<comment type="cofactor">
    <cofactor evidence="9">
        <name>Zn(2+)</name>
        <dbReference type="ChEBI" id="CHEBI:29105"/>
    </cofactor>
    <text evidence="9">Binds 1 zinc ion per subunit.</text>
</comment>
<keyword evidence="5 9" id="KW-0862">Zinc</keyword>
<feature type="binding site" evidence="9">
    <location>
        <position position="269"/>
    </location>
    <ligand>
        <name>Zn(2+)</name>
        <dbReference type="ChEBI" id="CHEBI:29105"/>
        <note>catalytic</note>
    </ligand>
</feature>
<dbReference type="GO" id="GO:0006508">
    <property type="term" value="P:proteolysis"/>
    <property type="evidence" value="ECO:0007669"/>
    <property type="project" value="UniProtKB-KW"/>
</dbReference>
<gene>
    <name evidence="11" type="primary">vanA_2</name>
    <name evidence="11" type="ORF">PRLR5076_03210</name>
</gene>
<dbReference type="Proteomes" id="UP000825483">
    <property type="component" value="Unassembled WGS sequence"/>
</dbReference>
<comment type="caution">
    <text evidence="11">The sequence shown here is derived from an EMBL/GenBank/DDBJ whole genome shotgun (WGS) entry which is preliminary data.</text>
</comment>
<keyword evidence="8" id="KW-0961">Cell wall biogenesis/degradation</keyword>
<dbReference type="GO" id="GO:0008237">
    <property type="term" value="F:metallopeptidase activity"/>
    <property type="evidence" value="ECO:0007669"/>
    <property type="project" value="UniProtKB-KW"/>
</dbReference>
<comment type="catalytic activity">
    <reaction evidence="1 9">
        <text>D-alanyl-D-alanine + H2O = 2 D-alanine</text>
        <dbReference type="Rhea" id="RHEA:20661"/>
        <dbReference type="ChEBI" id="CHEBI:15377"/>
        <dbReference type="ChEBI" id="CHEBI:57416"/>
        <dbReference type="ChEBI" id="CHEBI:57822"/>
        <dbReference type="EC" id="3.4.13.22"/>
    </reaction>
</comment>
<evidence type="ECO:0000256" key="9">
    <source>
        <dbReference type="HAMAP-Rule" id="MF_01924"/>
    </source>
</evidence>
<dbReference type="PANTHER" id="PTHR43126">
    <property type="entry name" value="D-ALANYL-D-ALANINE DIPEPTIDASE"/>
    <property type="match status" value="1"/>
</dbReference>
<comment type="similarity">
    <text evidence="9">Belongs to the peptidase M15D family.</text>
</comment>